<organism evidence="1 6">
    <name type="scientific">Phytophthora fragariae</name>
    <dbReference type="NCBI Taxonomy" id="53985"/>
    <lineage>
        <taxon>Eukaryota</taxon>
        <taxon>Sar</taxon>
        <taxon>Stramenopiles</taxon>
        <taxon>Oomycota</taxon>
        <taxon>Peronosporomycetes</taxon>
        <taxon>Peronosporales</taxon>
        <taxon>Peronosporaceae</taxon>
        <taxon>Phytophthora</taxon>
    </lineage>
</organism>
<evidence type="ECO:0000313" key="5">
    <source>
        <dbReference type="Proteomes" id="UP000441208"/>
    </source>
</evidence>
<dbReference type="PANTHER" id="PTHR34415">
    <property type="entry name" value="INTEGRASE CATALYTIC DOMAIN-CONTAINING PROTEIN"/>
    <property type="match status" value="1"/>
</dbReference>
<sequence length="74" mass="8760">MFDIHTYPNKQQYNLIYTDMKAKKGNTEVISMLDTYARMRNIDTMWKGSKHWHICADNCGVQAKNNYVLQLLVF</sequence>
<name>A0A6A3LFT7_9STRA</name>
<dbReference type="EMBL" id="QXGA01000571">
    <property type="protein sequence ID" value="KAE9144036.1"/>
    <property type="molecule type" value="Genomic_DNA"/>
</dbReference>
<dbReference type="EMBL" id="QXFZ01000331">
    <property type="protein sequence ID" value="KAE9120716.1"/>
    <property type="molecule type" value="Genomic_DNA"/>
</dbReference>
<dbReference type="Proteomes" id="UP000460718">
    <property type="component" value="Unassembled WGS sequence"/>
</dbReference>
<dbReference type="Proteomes" id="UP000441208">
    <property type="component" value="Unassembled WGS sequence"/>
</dbReference>
<evidence type="ECO:0000313" key="6">
    <source>
        <dbReference type="Proteomes" id="UP000460718"/>
    </source>
</evidence>
<reference evidence="1 6" key="1">
    <citation type="submission" date="2018-09" db="EMBL/GenBank/DDBJ databases">
        <title>Genomic investigation of the strawberry pathogen Phytophthora fragariae indicates pathogenicity is determined by transcriptional variation in three key races.</title>
        <authorList>
            <person name="Adams T.M."/>
            <person name="Armitage A.D."/>
            <person name="Sobczyk M.K."/>
            <person name="Bates H.J."/>
            <person name="Dunwell J.M."/>
            <person name="Nellist C.F."/>
            <person name="Harrison R.J."/>
        </authorList>
    </citation>
    <scope>NUCLEOTIDE SEQUENCE [LARGE SCALE GENOMIC DNA]</scope>
    <source>
        <strain evidence="3 4">NOV-5</strain>
        <strain evidence="2 5">NOV-71</strain>
        <strain evidence="1 6">SCRP245</strain>
    </source>
</reference>
<evidence type="ECO:0000313" key="4">
    <source>
        <dbReference type="Proteomes" id="UP000440732"/>
    </source>
</evidence>
<protein>
    <submittedName>
        <fullName evidence="1">Uncharacterized protein</fullName>
    </submittedName>
</protein>
<evidence type="ECO:0000313" key="3">
    <source>
        <dbReference type="EMBL" id="KAE9144036.1"/>
    </source>
</evidence>
<proteinExistence type="predicted"/>
<evidence type="ECO:0000313" key="1">
    <source>
        <dbReference type="EMBL" id="KAE9017909.1"/>
    </source>
</evidence>
<dbReference type="Proteomes" id="UP000440732">
    <property type="component" value="Unassembled WGS sequence"/>
</dbReference>
<dbReference type="PANTHER" id="PTHR34415:SF1">
    <property type="entry name" value="INTEGRASE CATALYTIC DOMAIN-CONTAINING PROTEIN"/>
    <property type="match status" value="1"/>
</dbReference>
<accession>A0A6A3LFT7</accession>
<evidence type="ECO:0000313" key="2">
    <source>
        <dbReference type="EMBL" id="KAE9120716.1"/>
    </source>
</evidence>
<dbReference type="EMBL" id="QXFW01000275">
    <property type="protein sequence ID" value="KAE9017909.1"/>
    <property type="molecule type" value="Genomic_DNA"/>
</dbReference>
<comment type="caution">
    <text evidence="1">The sequence shown here is derived from an EMBL/GenBank/DDBJ whole genome shotgun (WGS) entry which is preliminary data.</text>
</comment>
<gene>
    <name evidence="3" type="ORF">PF006_g10984</name>
    <name evidence="2" type="ORF">PF007_g8063</name>
    <name evidence="1" type="ORF">PF011_g6495</name>
</gene>
<dbReference type="AlphaFoldDB" id="A0A6A3LFT7"/>